<dbReference type="Pfam" id="PF13676">
    <property type="entry name" value="TIR_2"/>
    <property type="match status" value="1"/>
</dbReference>
<dbReference type="PRINTS" id="PR00449">
    <property type="entry name" value="RASTRNSFRMNG"/>
</dbReference>
<keyword evidence="4" id="KW-0156">Chromatin regulator</keyword>
<evidence type="ECO:0000256" key="1">
    <source>
        <dbReference type="ARBA" id="ARBA00007306"/>
    </source>
</evidence>
<dbReference type="InterPro" id="IPR055410">
    <property type="entry name" value="Beta-prop_CAF1B_HIR1"/>
</dbReference>
<dbReference type="AlphaFoldDB" id="A0A0V7ZSC1"/>
<reference evidence="7 8" key="1">
    <citation type="journal article" date="2015" name="Genome Announc.">
        <title>Draft Genome of the Euendolithic (true boring) Cyanobacterium Mastigocoleus testarum strain BC008.</title>
        <authorList>
            <person name="Guida B.S."/>
            <person name="Garcia-Pichel F."/>
        </authorList>
    </citation>
    <scope>NUCLEOTIDE SEQUENCE [LARGE SCALE GENOMIC DNA]</scope>
    <source>
        <strain evidence="7 8">BC008</strain>
    </source>
</reference>
<gene>
    <name evidence="7" type="ORF">BC008_30315</name>
</gene>
<feature type="repeat" description="WD" evidence="5">
    <location>
        <begin position="62"/>
        <end position="103"/>
    </location>
</feature>
<dbReference type="PANTHER" id="PTHR19879:SF9">
    <property type="entry name" value="TRANSCRIPTION INITIATION FACTOR TFIID SUBUNIT 5"/>
    <property type="match status" value="1"/>
</dbReference>
<accession>A0A0V7ZSC1</accession>
<dbReference type="Gene3D" id="2.130.10.10">
    <property type="entry name" value="YVTN repeat-like/Quinoprotein amine dehydrogenase"/>
    <property type="match status" value="2"/>
</dbReference>
<evidence type="ECO:0000256" key="5">
    <source>
        <dbReference type="PROSITE-ProRule" id="PRU00221"/>
    </source>
</evidence>
<dbReference type="OrthoDB" id="498873at2"/>
<dbReference type="InterPro" id="IPR001680">
    <property type="entry name" value="WD40_rpt"/>
</dbReference>
<comment type="similarity">
    <text evidence="1">Belongs to the WD repeat HIR1 family.</text>
</comment>
<dbReference type="SMART" id="SM00173">
    <property type="entry name" value="RAS"/>
    <property type="match status" value="1"/>
</dbReference>
<dbReference type="InterPro" id="IPR001806">
    <property type="entry name" value="Small_GTPase"/>
</dbReference>
<dbReference type="InterPro" id="IPR000157">
    <property type="entry name" value="TIR_dom"/>
</dbReference>
<dbReference type="PRINTS" id="PR00320">
    <property type="entry name" value="GPROTEINBRPT"/>
</dbReference>
<evidence type="ECO:0000256" key="3">
    <source>
        <dbReference type="ARBA" id="ARBA00022737"/>
    </source>
</evidence>
<dbReference type="GO" id="GO:0005525">
    <property type="term" value="F:GTP binding"/>
    <property type="evidence" value="ECO:0007669"/>
    <property type="project" value="InterPro"/>
</dbReference>
<dbReference type="RefSeq" id="WP_058183658.1">
    <property type="nucleotide sequence ID" value="NZ_LMTZ01000087.1"/>
</dbReference>
<sequence>MINQLNYSEIPSGLELKHKLVGHNGLISKVEWSPDGKMLASPSFDGTIKLWDLNRGECFQTLKGHFTRVRSVAWSPDGKMIASGSDDKTIRLWRVENGNPEEIISMGTGIGLSMSWSIDGNTIACGGRRDDWSILLYNLEEKQQQKLEGHSGEVNSLEWSPDGSLLASASHDTTIIIWEKKTSKIKTVLKGHSSDIYSVTWSPNGQMLASGSYDNTIKIWSVATGQMLFIIEGHTGAVNCVQFSCDGKLLASKSSDGTVRLWSCDIWEQLAVIDEPTFKSLPFGLAFHPSEQILASLGDADISIRIWHIDKNLLLQTKKSDLSSQYTNAKVVLVGDTGVGKSGLSLVLTGKPFEATESTHGRHVDIFDRQEVDLGEDCKEIREILLWDLAGQPGYRLVHQLHLSELAIVLIIFDARSETDPFAGVYYWNRALCQAQKIPGNSEKPFKKILVSARADRGGVSVSPDRIKSLVKELGFNAYFRTSAKEGWKVEELQEAICDSINWDILPKVKSTEVFEKIKRFLISEKKERRLLTKVDDLYSTFLMSENNSFNSKELYDEFETCIGLVESRDLIRRLSFGNLILLQPELLDAYASAIINAAKEEPQGFGHIVEEDVRAIRFRMPKEERIKDKEQEKLLLIATVEELFSREIALRADTDDGSILVFPSQFTREWPEAPDPEGKAVIFEFEGAVLNVYTTLVVRLSRSGFFECKEMWKNTVIFTAKVGGECGIWLRHIEEGKAELTLFFKPEASEETRFQFEEYIYTHLQRQTLSQTVLRRRIFVCDKCNTPVSELLVRRRRERMYQWITCGVCDSRVWLFDREERLKAIKLESSFIPEMDKAADTKRNEERATTIIQGKIETQDFDVFLAHNNRDKSQIEIIGNFLKQRGLNPWLDTEQIPPGRWFQDVIQQAIPHVKSAAIFISSNGLGKWEEVELRAFTRRCIEAKIPLIPVLLPGVKGIPENLHFLKQLNAVYFKKIDDPQALNDLQWGITGKIP</sequence>
<feature type="repeat" description="WD" evidence="5">
    <location>
        <begin position="189"/>
        <end position="230"/>
    </location>
</feature>
<dbReference type="PROSITE" id="PS50104">
    <property type="entry name" value="TIR"/>
    <property type="match status" value="1"/>
</dbReference>
<dbReference type="Pfam" id="PF24105">
    <property type="entry name" value="Beta-prop_CAF1B_HIR1"/>
    <property type="match status" value="1"/>
</dbReference>
<dbReference type="InterPro" id="IPR035897">
    <property type="entry name" value="Toll_tir_struct_dom_sf"/>
</dbReference>
<dbReference type="Proteomes" id="UP000053372">
    <property type="component" value="Unassembled WGS sequence"/>
</dbReference>
<evidence type="ECO:0000313" key="8">
    <source>
        <dbReference type="Proteomes" id="UP000053372"/>
    </source>
</evidence>
<dbReference type="GO" id="GO:0006325">
    <property type="term" value="P:chromatin organization"/>
    <property type="evidence" value="ECO:0007669"/>
    <property type="project" value="UniProtKB-KW"/>
</dbReference>
<dbReference type="Gene3D" id="3.40.50.10140">
    <property type="entry name" value="Toll/interleukin-1 receptor homology (TIR) domain"/>
    <property type="match status" value="1"/>
</dbReference>
<dbReference type="InterPro" id="IPR036322">
    <property type="entry name" value="WD40_repeat_dom_sf"/>
</dbReference>
<dbReference type="GO" id="GO:0003924">
    <property type="term" value="F:GTPase activity"/>
    <property type="evidence" value="ECO:0007669"/>
    <property type="project" value="InterPro"/>
</dbReference>
<evidence type="ECO:0000259" key="6">
    <source>
        <dbReference type="PROSITE" id="PS50104"/>
    </source>
</evidence>
<dbReference type="PANTHER" id="PTHR19879">
    <property type="entry name" value="TRANSCRIPTION INITIATION FACTOR TFIID"/>
    <property type="match status" value="1"/>
</dbReference>
<protein>
    <recommendedName>
        <fullName evidence="6">TIR domain-containing protein</fullName>
    </recommendedName>
</protein>
<evidence type="ECO:0000256" key="4">
    <source>
        <dbReference type="ARBA" id="ARBA00022853"/>
    </source>
</evidence>
<name>A0A0V7ZSC1_9CYAN</name>
<keyword evidence="8" id="KW-1185">Reference proteome</keyword>
<dbReference type="SUPFAM" id="SSF52540">
    <property type="entry name" value="P-loop containing nucleoside triphosphate hydrolases"/>
    <property type="match status" value="1"/>
</dbReference>
<dbReference type="InterPro" id="IPR020472">
    <property type="entry name" value="WD40_PAC1"/>
</dbReference>
<dbReference type="SUPFAM" id="SSF50978">
    <property type="entry name" value="WD40 repeat-like"/>
    <property type="match status" value="1"/>
</dbReference>
<feature type="repeat" description="WD" evidence="5">
    <location>
        <begin position="231"/>
        <end position="263"/>
    </location>
</feature>
<dbReference type="SMART" id="SM00175">
    <property type="entry name" value="RAB"/>
    <property type="match status" value="1"/>
</dbReference>
<feature type="repeat" description="WD" evidence="5">
    <location>
        <begin position="147"/>
        <end position="188"/>
    </location>
</feature>
<dbReference type="InterPro" id="IPR015943">
    <property type="entry name" value="WD40/YVTN_repeat-like_dom_sf"/>
</dbReference>
<feature type="repeat" description="WD" evidence="5">
    <location>
        <begin position="20"/>
        <end position="61"/>
    </location>
</feature>
<dbReference type="Pfam" id="PF00071">
    <property type="entry name" value="Ras"/>
    <property type="match status" value="1"/>
</dbReference>
<dbReference type="PROSITE" id="PS50294">
    <property type="entry name" value="WD_REPEATS_REGION"/>
    <property type="match status" value="5"/>
</dbReference>
<evidence type="ECO:0000313" key="7">
    <source>
        <dbReference type="EMBL" id="KST67491.1"/>
    </source>
</evidence>
<dbReference type="Gene3D" id="3.40.50.300">
    <property type="entry name" value="P-loop containing nucleotide triphosphate hydrolases"/>
    <property type="match status" value="1"/>
</dbReference>
<dbReference type="PROSITE" id="PS51419">
    <property type="entry name" value="RAB"/>
    <property type="match status" value="1"/>
</dbReference>
<dbReference type="Pfam" id="PF00400">
    <property type="entry name" value="WD40"/>
    <property type="match status" value="2"/>
</dbReference>
<keyword evidence="3" id="KW-0677">Repeat</keyword>
<proteinExistence type="inferred from homology"/>
<dbReference type="InterPro" id="IPR027417">
    <property type="entry name" value="P-loop_NTPase"/>
</dbReference>
<dbReference type="SMART" id="SM00320">
    <property type="entry name" value="WD40"/>
    <property type="match status" value="7"/>
</dbReference>
<dbReference type="PROSITE" id="PS50082">
    <property type="entry name" value="WD_REPEATS_2"/>
    <property type="match status" value="5"/>
</dbReference>
<dbReference type="CDD" id="cd00200">
    <property type="entry name" value="WD40"/>
    <property type="match status" value="1"/>
</dbReference>
<dbReference type="GO" id="GO:0007165">
    <property type="term" value="P:signal transduction"/>
    <property type="evidence" value="ECO:0007669"/>
    <property type="project" value="InterPro"/>
</dbReference>
<organism evidence="7 8">
    <name type="scientific">Mastigocoleus testarum BC008</name>
    <dbReference type="NCBI Taxonomy" id="371196"/>
    <lineage>
        <taxon>Bacteria</taxon>
        <taxon>Bacillati</taxon>
        <taxon>Cyanobacteriota</taxon>
        <taxon>Cyanophyceae</taxon>
        <taxon>Nostocales</taxon>
        <taxon>Hapalosiphonaceae</taxon>
        <taxon>Mastigocoleus</taxon>
    </lineage>
</organism>
<evidence type="ECO:0000256" key="2">
    <source>
        <dbReference type="ARBA" id="ARBA00022574"/>
    </source>
</evidence>
<keyword evidence="2 5" id="KW-0853">WD repeat</keyword>
<dbReference type="EMBL" id="LMTZ01000087">
    <property type="protein sequence ID" value="KST67491.1"/>
    <property type="molecule type" value="Genomic_DNA"/>
</dbReference>
<dbReference type="SUPFAM" id="SSF52200">
    <property type="entry name" value="Toll/Interleukin receptor TIR domain"/>
    <property type="match status" value="1"/>
</dbReference>
<feature type="domain" description="TIR" evidence="6">
    <location>
        <begin position="860"/>
        <end position="994"/>
    </location>
</feature>
<comment type="caution">
    <text evidence="7">The sequence shown here is derived from an EMBL/GenBank/DDBJ whole genome shotgun (WGS) entry which is preliminary data.</text>
</comment>